<evidence type="ECO:0000313" key="2">
    <source>
        <dbReference type="Proteomes" id="UP000055048"/>
    </source>
</evidence>
<gene>
    <name evidence="1" type="ORF">T05_1237</name>
</gene>
<dbReference type="AlphaFoldDB" id="A0A0V0TJ80"/>
<comment type="caution">
    <text evidence="1">The sequence shown here is derived from an EMBL/GenBank/DDBJ whole genome shotgun (WGS) entry which is preliminary data.</text>
</comment>
<proteinExistence type="predicted"/>
<dbReference type="Proteomes" id="UP000055048">
    <property type="component" value="Unassembled WGS sequence"/>
</dbReference>
<protein>
    <submittedName>
        <fullName evidence="1">Uncharacterized protein</fullName>
    </submittedName>
</protein>
<organism evidence="1 2">
    <name type="scientific">Trichinella murrelli</name>
    <dbReference type="NCBI Taxonomy" id="144512"/>
    <lineage>
        <taxon>Eukaryota</taxon>
        <taxon>Metazoa</taxon>
        <taxon>Ecdysozoa</taxon>
        <taxon>Nematoda</taxon>
        <taxon>Enoplea</taxon>
        <taxon>Dorylaimia</taxon>
        <taxon>Trichinellida</taxon>
        <taxon>Trichinellidae</taxon>
        <taxon>Trichinella</taxon>
    </lineage>
</organism>
<evidence type="ECO:0000313" key="1">
    <source>
        <dbReference type="EMBL" id="KRX38563.1"/>
    </source>
</evidence>
<reference evidence="1 2" key="1">
    <citation type="submission" date="2015-01" db="EMBL/GenBank/DDBJ databases">
        <title>Evolution of Trichinella species and genotypes.</title>
        <authorList>
            <person name="Korhonen P.K."/>
            <person name="Edoardo P."/>
            <person name="Giuseppe L.R."/>
            <person name="Gasser R.B."/>
        </authorList>
    </citation>
    <scope>NUCLEOTIDE SEQUENCE [LARGE SCALE GENOMIC DNA]</scope>
    <source>
        <strain evidence="1">ISS417</strain>
    </source>
</reference>
<accession>A0A0V0TJ80</accession>
<dbReference type="EMBL" id="JYDJ01000263">
    <property type="protein sequence ID" value="KRX38563.1"/>
    <property type="molecule type" value="Genomic_DNA"/>
</dbReference>
<name>A0A0V0TJ80_9BILA</name>
<keyword evidence="2" id="KW-1185">Reference proteome</keyword>
<sequence length="176" mass="20175">MTWAGPNEKRRLNSAAMPGWQFNVGWSVIETDNRIISLCIYVIVVVFCGKGKKNSNDETQPPANKYCFANDYSMIHIHTYGGVEKRKLTIFAIENVHQQALTGGKIEILTFSRKFVCKLLSMLKLIFNFHCPLLNQSNRSMPEGFFFWFGRITIFESVINGLVQFSELLLLLLVFL</sequence>